<feature type="region of interest" description="Disordered" evidence="1">
    <location>
        <begin position="85"/>
        <end position="263"/>
    </location>
</feature>
<evidence type="ECO:0000313" key="3">
    <source>
        <dbReference type="Proteomes" id="UP000507979"/>
    </source>
</evidence>
<accession>A0A6J4ZJ09</accession>
<feature type="compositionally biased region" description="Polar residues" evidence="1">
    <location>
        <begin position="185"/>
        <end position="195"/>
    </location>
</feature>
<dbReference type="AlphaFoldDB" id="A0A6J4ZJ09"/>
<dbReference type="EMBL" id="CADIJR010000004">
    <property type="protein sequence ID" value="CAB3631954.1"/>
    <property type="molecule type" value="Genomic_DNA"/>
</dbReference>
<feature type="compositionally biased region" description="Basic residues" evidence="1">
    <location>
        <begin position="102"/>
        <end position="113"/>
    </location>
</feature>
<evidence type="ECO:0000313" key="2">
    <source>
        <dbReference type="EMBL" id="CAB3631954.1"/>
    </source>
</evidence>
<sequence>MGGRRGYLRTWHFCGGRGIFKRAGHARQKPAARAAFFWLTRGRRVPGGAARFSKALRMDGNDLRASGLEKRIAKRAGSLACRERTRWREKREKRKTVEKPKSKSRAPQKHRKPHDCLGAAQALATRKPVPTAPPTTAPQRRWAHQKTTLHHRAAHPNHLQRHKRPLRPPARPQWAALQVSCPAHRSSSAPSQDARSPSVGRTRWRATSMRPRESEGSRRRTRMTTGKSGANAPDRNRGRPPSGPPGRGATYEAPSPPPTSPSYSNFPGFIIPLGSKTRLISRINRNSTASLLCRKCSRLSCPIPCSALMLPP</sequence>
<protein>
    <submittedName>
        <fullName evidence="2">Uncharacterized protein</fullName>
    </submittedName>
</protein>
<feature type="compositionally biased region" description="Basic residues" evidence="1">
    <location>
        <begin position="141"/>
        <end position="166"/>
    </location>
</feature>
<organism evidence="2 3">
    <name type="scientific">Achromobacter insuavis</name>
    <dbReference type="NCBI Taxonomy" id="1287735"/>
    <lineage>
        <taxon>Bacteria</taxon>
        <taxon>Pseudomonadati</taxon>
        <taxon>Pseudomonadota</taxon>
        <taxon>Betaproteobacteria</taxon>
        <taxon>Burkholderiales</taxon>
        <taxon>Alcaligenaceae</taxon>
        <taxon>Achromobacter</taxon>
    </lineage>
</organism>
<reference evidence="2 3" key="1">
    <citation type="submission" date="2020-04" db="EMBL/GenBank/DDBJ databases">
        <authorList>
            <person name="De Canck E."/>
        </authorList>
    </citation>
    <scope>NUCLEOTIDE SEQUENCE [LARGE SCALE GENOMIC DNA]</scope>
    <source>
        <strain evidence="2 3">LMG 26845</strain>
    </source>
</reference>
<feature type="compositionally biased region" description="Basic and acidic residues" evidence="1">
    <location>
        <begin position="85"/>
        <end position="101"/>
    </location>
</feature>
<gene>
    <name evidence="2" type="ORF">LMG26845_00834</name>
</gene>
<keyword evidence="3" id="KW-1185">Reference proteome</keyword>
<dbReference type="Proteomes" id="UP000507979">
    <property type="component" value="Unassembled WGS sequence"/>
</dbReference>
<evidence type="ECO:0000256" key="1">
    <source>
        <dbReference type="SAM" id="MobiDB-lite"/>
    </source>
</evidence>
<name>A0A6J4ZJ09_9BURK</name>
<proteinExistence type="predicted"/>